<dbReference type="InterPro" id="IPR001783">
    <property type="entry name" value="Lumazine-bd"/>
</dbReference>
<dbReference type="CDD" id="cd00402">
    <property type="entry name" value="Riboflavin_synthase_like"/>
    <property type="match status" value="1"/>
</dbReference>
<reference evidence="12" key="1">
    <citation type="journal article" date="2021" name="Open Biol.">
        <title>Shared evolutionary footprints suggest mitochondrial oxidative damage underlies multiple complex I losses in fungi.</title>
        <authorList>
            <person name="Schikora-Tamarit M.A."/>
            <person name="Marcet-Houben M."/>
            <person name="Nosek J."/>
            <person name="Gabaldon T."/>
        </authorList>
    </citation>
    <scope>NUCLEOTIDE SEQUENCE</scope>
    <source>
        <strain evidence="12">CBS6341</strain>
    </source>
</reference>
<dbReference type="EC" id="2.5.1.9" evidence="5"/>
<dbReference type="OrthoDB" id="10258924at2759"/>
<comment type="pathway">
    <text evidence="3">Cofactor biosynthesis; riboflavin biosynthesis; riboflavin from 2-hydroxy-3-oxobutyl phosphate and 5-amino-6-(D-ribitylamino)uracil: step 2/2.</text>
</comment>
<dbReference type="Proteomes" id="UP000769528">
    <property type="component" value="Unassembled WGS sequence"/>
</dbReference>
<proteinExistence type="predicted"/>
<dbReference type="EMBL" id="JAEUBF010000853">
    <property type="protein sequence ID" value="KAH3674462.1"/>
    <property type="molecule type" value="Genomic_DNA"/>
</dbReference>
<dbReference type="AlphaFoldDB" id="A0A9P8PLY8"/>
<feature type="domain" description="Lumazine-binding" evidence="11">
    <location>
        <begin position="102"/>
        <end position="201"/>
    </location>
</feature>
<evidence type="ECO:0000256" key="9">
    <source>
        <dbReference type="ARBA" id="ARBA00022737"/>
    </source>
</evidence>
<name>A0A9P8PLY8_9ASCO</name>
<evidence type="ECO:0000256" key="6">
    <source>
        <dbReference type="ARBA" id="ARBA00013950"/>
    </source>
</evidence>
<evidence type="ECO:0000256" key="4">
    <source>
        <dbReference type="ARBA" id="ARBA00011233"/>
    </source>
</evidence>
<dbReference type="InterPro" id="IPR017938">
    <property type="entry name" value="Riboflavin_synthase-like_b-brl"/>
</dbReference>
<dbReference type="NCBIfam" id="TIGR00187">
    <property type="entry name" value="ribE"/>
    <property type="match status" value="1"/>
</dbReference>
<evidence type="ECO:0000256" key="3">
    <source>
        <dbReference type="ARBA" id="ARBA00004887"/>
    </source>
</evidence>
<feature type="repeat" description="Lumazine-binding" evidence="10">
    <location>
        <begin position="1"/>
        <end position="101"/>
    </location>
</feature>
<evidence type="ECO:0000259" key="11">
    <source>
        <dbReference type="PROSITE" id="PS51177"/>
    </source>
</evidence>
<feature type="domain" description="Lumazine-binding" evidence="11">
    <location>
        <begin position="1"/>
        <end position="101"/>
    </location>
</feature>
<comment type="catalytic activity">
    <reaction evidence="1">
        <text>2 6,7-dimethyl-8-(1-D-ribityl)lumazine + H(+) = 5-amino-6-(D-ribitylamino)uracil + riboflavin</text>
        <dbReference type="Rhea" id="RHEA:20772"/>
        <dbReference type="ChEBI" id="CHEBI:15378"/>
        <dbReference type="ChEBI" id="CHEBI:15934"/>
        <dbReference type="ChEBI" id="CHEBI:57986"/>
        <dbReference type="ChEBI" id="CHEBI:58201"/>
        <dbReference type="EC" id="2.5.1.9"/>
    </reaction>
</comment>
<dbReference type="PANTHER" id="PTHR21098:SF0">
    <property type="entry name" value="RIBOFLAVIN SYNTHASE"/>
    <property type="match status" value="1"/>
</dbReference>
<dbReference type="SUPFAM" id="SSF63380">
    <property type="entry name" value="Riboflavin synthase domain-like"/>
    <property type="match status" value="2"/>
</dbReference>
<dbReference type="PROSITE" id="PS51177">
    <property type="entry name" value="LUMAZINE_BIND"/>
    <property type="match status" value="2"/>
</dbReference>
<keyword evidence="9" id="KW-0677">Repeat</keyword>
<keyword evidence="7" id="KW-0686">Riboflavin biosynthesis</keyword>
<comment type="subunit">
    <text evidence="4">Homotrimer.</text>
</comment>
<feature type="repeat" description="Lumazine-binding" evidence="10">
    <location>
        <begin position="102"/>
        <end position="201"/>
    </location>
</feature>
<evidence type="ECO:0000313" key="12">
    <source>
        <dbReference type="EMBL" id="KAH3674462.1"/>
    </source>
</evidence>
<dbReference type="Gene3D" id="2.40.30.20">
    <property type="match status" value="2"/>
</dbReference>
<evidence type="ECO:0000313" key="13">
    <source>
        <dbReference type="Proteomes" id="UP000769528"/>
    </source>
</evidence>
<evidence type="ECO:0000256" key="7">
    <source>
        <dbReference type="ARBA" id="ARBA00022619"/>
    </source>
</evidence>
<evidence type="ECO:0000256" key="8">
    <source>
        <dbReference type="ARBA" id="ARBA00022679"/>
    </source>
</evidence>
<dbReference type="Pfam" id="PF00677">
    <property type="entry name" value="Lum_binding"/>
    <property type="match status" value="2"/>
</dbReference>
<comment type="function">
    <text evidence="2">Catalyzes the dismutation of two molecules of 6,7-dimethyl-8-ribityllumazine, resulting in the formation of riboflavin and 5-amino-6-(D-ribitylamino)uracil.</text>
</comment>
<evidence type="ECO:0000256" key="1">
    <source>
        <dbReference type="ARBA" id="ARBA00000968"/>
    </source>
</evidence>
<protein>
    <recommendedName>
        <fullName evidence="6">Riboflavin synthase</fullName>
        <ecNumber evidence="5">2.5.1.9</ecNumber>
    </recommendedName>
</protein>
<gene>
    <name evidence="12" type="ORF">WICMUC_003299</name>
</gene>
<dbReference type="PIRSF" id="PIRSF000498">
    <property type="entry name" value="Riboflavin_syn_A"/>
    <property type="match status" value="1"/>
</dbReference>
<dbReference type="FunFam" id="2.40.30.20:FF:000006">
    <property type="entry name" value="Riboflavin synthase, alpha subunit"/>
    <property type="match status" value="1"/>
</dbReference>
<sequence length="232" mass="25358">MFTGIVEHVGNVSSILFTNNNIDEGATIIVGEASKILTDVHIGDSISVNGTCLTVTEFSTDSFTVELIPETLDRTNLGKLTIGSKVNLERAVGGDVRFGGHYVQGHVDTVASIVSKTPQGDALNFIFQIKDKSYLNYIVEKGFITIDGVSLTVTFVDYDKAQFGISMIKHTQAVVILPFKADGEEVNIEVDLTGKLIEKQVELYLTNGLENNDKFVNLIESIVEKKLKQLSK</sequence>
<reference evidence="12" key="2">
    <citation type="submission" date="2021-01" db="EMBL/GenBank/DDBJ databases">
        <authorList>
            <person name="Schikora-Tamarit M.A."/>
        </authorList>
    </citation>
    <scope>NUCLEOTIDE SEQUENCE</scope>
    <source>
        <strain evidence="12">CBS6341</strain>
    </source>
</reference>
<evidence type="ECO:0000256" key="2">
    <source>
        <dbReference type="ARBA" id="ARBA00002803"/>
    </source>
</evidence>
<keyword evidence="13" id="KW-1185">Reference proteome</keyword>
<accession>A0A9P8PLY8</accession>
<dbReference type="NCBIfam" id="NF006767">
    <property type="entry name" value="PRK09289.1"/>
    <property type="match status" value="1"/>
</dbReference>
<dbReference type="InterPro" id="IPR023366">
    <property type="entry name" value="ATP_synth_asu-like_sf"/>
</dbReference>
<dbReference type="GO" id="GO:0004746">
    <property type="term" value="F:riboflavin synthase activity"/>
    <property type="evidence" value="ECO:0007669"/>
    <property type="project" value="UniProtKB-EC"/>
</dbReference>
<dbReference type="PANTHER" id="PTHR21098">
    <property type="entry name" value="RIBOFLAVIN SYNTHASE ALPHA CHAIN"/>
    <property type="match status" value="1"/>
</dbReference>
<comment type="caution">
    <text evidence="12">The sequence shown here is derived from an EMBL/GenBank/DDBJ whole genome shotgun (WGS) entry which is preliminary data.</text>
</comment>
<keyword evidence="8" id="KW-0808">Transferase</keyword>
<dbReference type="FunFam" id="2.40.30.20:FF:000004">
    <property type="entry name" value="Riboflavin synthase, alpha subunit"/>
    <property type="match status" value="1"/>
</dbReference>
<dbReference type="GO" id="GO:0009231">
    <property type="term" value="P:riboflavin biosynthetic process"/>
    <property type="evidence" value="ECO:0007669"/>
    <property type="project" value="UniProtKB-KW"/>
</dbReference>
<evidence type="ECO:0000256" key="10">
    <source>
        <dbReference type="PROSITE-ProRule" id="PRU00524"/>
    </source>
</evidence>
<dbReference type="InterPro" id="IPR026017">
    <property type="entry name" value="Lumazine-bd_dom"/>
</dbReference>
<organism evidence="12 13">
    <name type="scientific">Wickerhamomyces mucosus</name>
    <dbReference type="NCBI Taxonomy" id="1378264"/>
    <lineage>
        <taxon>Eukaryota</taxon>
        <taxon>Fungi</taxon>
        <taxon>Dikarya</taxon>
        <taxon>Ascomycota</taxon>
        <taxon>Saccharomycotina</taxon>
        <taxon>Saccharomycetes</taxon>
        <taxon>Phaffomycetales</taxon>
        <taxon>Wickerhamomycetaceae</taxon>
        <taxon>Wickerhamomyces</taxon>
    </lineage>
</organism>
<evidence type="ECO:0000256" key="5">
    <source>
        <dbReference type="ARBA" id="ARBA00012827"/>
    </source>
</evidence>